<evidence type="ECO:0000256" key="3">
    <source>
        <dbReference type="ARBA" id="ARBA00033330"/>
    </source>
</evidence>
<accession>A0A0D6MAM5</accession>
<dbReference type="PANTHER" id="PTHR31305:SF2">
    <property type="entry name" value="SNARE-ASSOCIATED PROTEIN SNAPIN"/>
    <property type="match status" value="1"/>
</dbReference>
<dbReference type="GO" id="GO:0000149">
    <property type="term" value="F:SNARE binding"/>
    <property type="evidence" value="ECO:0007669"/>
    <property type="project" value="TreeGrafter"/>
</dbReference>
<dbReference type="AlphaFoldDB" id="A0A0D6MAM5"/>
<dbReference type="GO" id="GO:0016079">
    <property type="term" value="P:synaptic vesicle exocytosis"/>
    <property type="evidence" value="ECO:0007669"/>
    <property type="project" value="TreeGrafter"/>
</dbReference>
<evidence type="ECO:0000313" key="4">
    <source>
        <dbReference type="EMBL" id="EPB80723.1"/>
    </source>
</evidence>
<dbReference type="GO" id="GO:0006886">
    <property type="term" value="P:intracellular protein transport"/>
    <property type="evidence" value="ECO:0007669"/>
    <property type="project" value="InterPro"/>
</dbReference>
<keyword evidence="5" id="KW-1185">Reference proteome</keyword>
<evidence type="ECO:0000256" key="1">
    <source>
        <dbReference type="ARBA" id="ARBA00006111"/>
    </source>
</evidence>
<dbReference type="GO" id="GO:2000300">
    <property type="term" value="P:regulation of synaptic vesicle exocytosis"/>
    <property type="evidence" value="ECO:0007669"/>
    <property type="project" value="TreeGrafter"/>
</dbReference>
<dbReference type="PANTHER" id="PTHR31305">
    <property type="entry name" value="SNARE-ASSOCIATED PROTEIN SNAPIN"/>
    <property type="match status" value="1"/>
</dbReference>
<gene>
    <name evidence="4" type="ORF">ANCCEY_00129</name>
</gene>
<dbReference type="InterPro" id="IPR017246">
    <property type="entry name" value="Snapin"/>
</dbReference>
<dbReference type="Pfam" id="PF14712">
    <property type="entry name" value="Snapin_Pallidin"/>
    <property type="match status" value="1"/>
</dbReference>
<dbReference type="GO" id="GO:0099078">
    <property type="term" value="C:BORC complex"/>
    <property type="evidence" value="ECO:0007669"/>
    <property type="project" value="TreeGrafter"/>
</dbReference>
<comment type="similarity">
    <text evidence="1">Belongs to the SNAPIN family.</text>
</comment>
<organism evidence="4 5">
    <name type="scientific">Ancylostoma ceylanicum</name>
    <dbReference type="NCBI Taxonomy" id="53326"/>
    <lineage>
        <taxon>Eukaryota</taxon>
        <taxon>Metazoa</taxon>
        <taxon>Ecdysozoa</taxon>
        <taxon>Nematoda</taxon>
        <taxon>Chromadorea</taxon>
        <taxon>Rhabditida</taxon>
        <taxon>Rhabditina</taxon>
        <taxon>Rhabditomorpha</taxon>
        <taxon>Strongyloidea</taxon>
        <taxon>Ancylostomatidae</taxon>
        <taxon>Ancylostomatinae</taxon>
        <taxon>Ancylostoma</taxon>
    </lineage>
</organism>
<dbReference type="GO" id="GO:0007040">
    <property type="term" value="P:lysosome organization"/>
    <property type="evidence" value="ECO:0007669"/>
    <property type="project" value="TreeGrafter"/>
</dbReference>
<dbReference type="GO" id="GO:0031083">
    <property type="term" value="C:BLOC-1 complex"/>
    <property type="evidence" value="ECO:0007669"/>
    <property type="project" value="InterPro"/>
</dbReference>
<dbReference type="GO" id="GO:0008021">
    <property type="term" value="C:synaptic vesicle"/>
    <property type="evidence" value="ECO:0007669"/>
    <property type="project" value="TreeGrafter"/>
</dbReference>
<dbReference type="GO" id="GO:0008333">
    <property type="term" value="P:endosome to lysosome transport"/>
    <property type="evidence" value="ECO:0007669"/>
    <property type="project" value="TreeGrafter"/>
</dbReference>
<reference evidence="4 5" key="1">
    <citation type="submission" date="2013-05" db="EMBL/GenBank/DDBJ databases">
        <title>Draft genome of the parasitic nematode Anyclostoma ceylanicum.</title>
        <authorList>
            <person name="Mitreva M."/>
        </authorList>
    </citation>
    <scope>NUCLEOTIDE SEQUENCE [LARGE SCALE GENOMIC DNA]</scope>
</reference>
<evidence type="ECO:0000256" key="2">
    <source>
        <dbReference type="ARBA" id="ARBA00023054"/>
    </source>
</evidence>
<evidence type="ECO:0000313" key="5">
    <source>
        <dbReference type="Proteomes" id="UP000054495"/>
    </source>
</evidence>
<dbReference type="InterPro" id="IPR028119">
    <property type="entry name" value="Snapin/Pallidin/Snn1"/>
</dbReference>
<keyword evidence="2" id="KW-0175">Coiled coil</keyword>
<proteinExistence type="inferred from homology"/>
<sequence length="137" mass="15649">MSLEKPPEKRAEENTMATAAPADVSLDSGDLIFASMGPIIQGLEDQIRATRGAQMQMSIKIKEMSDFLHELNEQEEPYDIQSYVGKLQDSKRRVNNVNQIMISVHDRLSRLQRLIAREIYKKKKSIKETELPPSPEH</sequence>
<dbReference type="EMBL" id="KE124776">
    <property type="protein sequence ID" value="EPB80723.1"/>
    <property type="molecule type" value="Genomic_DNA"/>
</dbReference>
<name>A0A0D6MAM5_9BILA</name>
<protein>
    <recommendedName>
        <fullName evidence="3">Biogenesis of lysosome-related organelles complex 1 subunit 7</fullName>
    </recommendedName>
</protein>
<dbReference type="Proteomes" id="UP000054495">
    <property type="component" value="Unassembled WGS sequence"/>
</dbReference>
<dbReference type="GO" id="GO:0032418">
    <property type="term" value="P:lysosome localization"/>
    <property type="evidence" value="ECO:0007669"/>
    <property type="project" value="TreeGrafter"/>
</dbReference>